<evidence type="ECO:0000259" key="6">
    <source>
        <dbReference type="PROSITE" id="PS50039"/>
    </source>
</evidence>
<feature type="region of interest" description="Disordered" evidence="5">
    <location>
        <begin position="126"/>
        <end position="215"/>
    </location>
</feature>
<evidence type="ECO:0000256" key="3">
    <source>
        <dbReference type="ARBA" id="ARBA00023242"/>
    </source>
</evidence>
<keyword evidence="3 4" id="KW-0539">Nucleus</keyword>
<evidence type="ECO:0000256" key="5">
    <source>
        <dbReference type="SAM" id="MobiDB-lite"/>
    </source>
</evidence>
<dbReference type="SUPFAM" id="SSF46785">
    <property type="entry name" value="Winged helix' DNA-binding domain"/>
    <property type="match status" value="1"/>
</dbReference>
<dbReference type="SMART" id="SM00339">
    <property type="entry name" value="FH"/>
    <property type="match status" value="1"/>
</dbReference>
<dbReference type="InterPro" id="IPR036388">
    <property type="entry name" value="WH-like_DNA-bd_sf"/>
</dbReference>
<dbReference type="GO" id="GO:0000981">
    <property type="term" value="F:DNA-binding transcription factor activity, RNA polymerase II-specific"/>
    <property type="evidence" value="ECO:0007669"/>
    <property type="project" value="TreeGrafter"/>
</dbReference>
<dbReference type="InterPro" id="IPR030456">
    <property type="entry name" value="TF_fork_head_CS_2"/>
</dbReference>
<protein>
    <submittedName>
        <fullName evidence="8">Fork-head domain-containing protein</fullName>
    </submittedName>
</protein>
<dbReference type="InterPro" id="IPR036390">
    <property type="entry name" value="WH_DNA-bd_sf"/>
</dbReference>
<accession>A0A1I8I113</accession>
<evidence type="ECO:0000256" key="1">
    <source>
        <dbReference type="ARBA" id="ARBA00004123"/>
    </source>
</evidence>
<dbReference type="PROSITE" id="PS00658">
    <property type="entry name" value="FORK_HEAD_2"/>
    <property type="match status" value="1"/>
</dbReference>
<dbReference type="Pfam" id="PF00250">
    <property type="entry name" value="Forkhead"/>
    <property type="match status" value="1"/>
</dbReference>
<evidence type="ECO:0000313" key="7">
    <source>
        <dbReference type="Proteomes" id="UP000095280"/>
    </source>
</evidence>
<dbReference type="PROSITE" id="PS00657">
    <property type="entry name" value="FORK_HEAD_1"/>
    <property type="match status" value="1"/>
</dbReference>
<organism evidence="7 8">
    <name type="scientific">Macrostomum lignano</name>
    <dbReference type="NCBI Taxonomy" id="282301"/>
    <lineage>
        <taxon>Eukaryota</taxon>
        <taxon>Metazoa</taxon>
        <taxon>Spiralia</taxon>
        <taxon>Lophotrochozoa</taxon>
        <taxon>Platyhelminthes</taxon>
        <taxon>Rhabditophora</taxon>
        <taxon>Macrostomorpha</taxon>
        <taxon>Macrostomida</taxon>
        <taxon>Macrostomidae</taxon>
        <taxon>Macrostomum</taxon>
    </lineage>
</organism>
<feature type="domain" description="Fork-head" evidence="6">
    <location>
        <begin position="39"/>
        <end position="133"/>
    </location>
</feature>
<keyword evidence="7" id="KW-1185">Reference proteome</keyword>
<dbReference type="Proteomes" id="UP000095280">
    <property type="component" value="Unplaced"/>
</dbReference>
<dbReference type="PANTHER" id="PTHR46262">
    <property type="entry name" value="FORKHEAD BOX PROTEIN BINIOU"/>
    <property type="match status" value="1"/>
</dbReference>
<dbReference type="PANTHER" id="PTHR46262:SF2">
    <property type="entry name" value="FORKHEAD BOX PROTEIN BINIOU"/>
    <property type="match status" value="1"/>
</dbReference>
<dbReference type="WBParaSite" id="maker-uti_cns_0009363-snap-gene-0.2-mRNA-1">
    <property type="protein sequence ID" value="maker-uti_cns_0009363-snap-gene-0.2-mRNA-1"/>
    <property type="gene ID" value="maker-uti_cns_0009363-snap-gene-0.2"/>
</dbReference>
<dbReference type="InterPro" id="IPR001766">
    <property type="entry name" value="Fork_head_dom"/>
</dbReference>
<feature type="compositionally biased region" description="Low complexity" evidence="5">
    <location>
        <begin position="144"/>
        <end position="177"/>
    </location>
</feature>
<dbReference type="CDD" id="cd20020">
    <property type="entry name" value="FH_FOXF"/>
    <property type="match status" value="1"/>
</dbReference>
<sequence length="215" mass="24920">MHTAVAALQDDELMDEAEDGDALLLDEKDKKSGIRRSEKPPYSYIALIVMAIQASPMKRCTLAEIYQYLQDNFVFFRGQYQGWKNSVRHNLSLNECFIKLPKGIGRPGKGHYWTVDQQAEFMFEDGSYRRRPRGFRRNKPGAAPQEQQQQQQQQQQQLLQTQYQPQQQHQQQYLTYPPVLGPSGEFNTTELHHQAHQHHQAALTPTEPGMSHQLD</sequence>
<dbReference type="PRINTS" id="PR00053">
    <property type="entry name" value="FORKHEAD"/>
</dbReference>
<dbReference type="InterPro" id="IPR051770">
    <property type="entry name" value="Forkhead_box_regulator"/>
</dbReference>
<dbReference type="FunFam" id="1.10.10.10:FF:000071">
    <property type="entry name" value="Forkhead box F1"/>
    <property type="match status" value="1"/>
</dbReference>
<feature type="compositionally biased region" description="Basic residues" evidence="5">
    <location>
        <begin position="129"/>
        <end position="139"/>
    </location>
</feature>
<proteinExistence type="predicted"/>
<keyword evidence="2 4" id="KW-0238">DNA-binding</keyword>
<dbReference type="GO" id="GO:0005634">
    <property type="term" value="C:nucleus"/>
    <property type="evidence" value="ECO:0007669"/>
    <property type="project" value="UniProtKB-SubCell"/>
</dbReference>
<dbReference type="PROSITE" id="PS50039">
    <property type="entry name" value="FORK_HEAD_3"/>
    <property type="match status" value="1"/>
</dbReference>
<dbReference type="GO" id="GO:0000978">
    <property type="term" value="F:RNA polymerase II cis-regulatory region sequence-specific DNA binding"/>
    <property type="evidence" value="ECO:0007669"/>
    <property type="project" value="TreeGrafter"/>
</dbReference>
<name>A0A1I8I113_9PLAT</name>
<feature type="DNA-binding region" description="Fork-head" evidence="4">
    <location>
        <begin position="39"/>
        <end position="133"/>
    </location>
</feature>
<dbReference type="Gene3D" id="1.10.10.10">
    <property type="entry name" value="Winged helix-like DNA-binding domain superfamily/Winged helix DNA-binding domain"/>
    <property type="match status" value="1"/>
</dbReference>
<dbReference type="GO" id="GO:0009887">
    <property type="term" value="P:animal organ morphogenesis"/>
    <property type="evidence" value="ECO:0007669"/>
    <property type="project" value="TreeGrafter"/>
</dbReference>
<evidence type="ECO:0000313" key="8">
    <source>
        <dbReference type="WBParaSite" id="maker-uti_cns_0009363-snap-gene-0.2-mRNA-1"/>
    </source>
</evidence>
<reference evidence="8" key="1">
    <citation type="submission" date="2016-11" db="UniProtKB">
        <authorList>
            <consortium name="WormBaseParasite"/>
        </authorList>
    </citation>
    <scope>IDENTIFICATION</scope>
</reference>
<evidence type="ECO:0000256" key="4">
    <source>
        <dbReference type="PROSITE-ProRule" id="PRU00089"/>
    </source>
</evidence>
<evidence type="ECO:0000256" key="2">
    <source>
        <dbReference type="ARBA" id="ARBA00023125"/>
    </source>
</evidence>
<dbReference type="InterPro" id="IPR018122">
    <property type="entry name" value="TF_fork_head_CS_1"/>
</dbReference>
<comment type="subcellular location">
    <subcellularLocation>
        <location evidence="1 4">Nucleus</location>
    </subcellularLocation>
</comment>
<dbReference type="AlphaFoldDB" id="A0A1I8I113"/>